<protein>
    <submittedName>
        <fullName evidence="2">Tetratricopeptide repeat protein 39B-like protein</fullName>
    </submittedName>
</protein>
<dbReference type="Pfam" id="PF10300">
    <property type="entry name" value="Iml2-TPR_39"/>
    <property type="match status" value="1"/>
</dbReference>
<proteinExistence type="predicted"/>
<reference evidence="2 3" key="1">
    <citation type="journal article" date="2018" name="Gigascience">
        <title>Genomes of trombidid mites reveal novel predicted allergens and laterally-transferred genes associated with secondary metabolism.</title>
        <authorList>
            <person name="Dong X."/>
            <person name="Chaisiri K."/>
            <person name="Xia D."/>
            <person name="Armstrong S.D."/>
            <person name="Fang Y."/>
            <person name="Donnelly M.J."/>
            <person name="Kadowaki T."/>
            <person name="McGarry J.W."/>
            <person name="Darby A.C."/>
            <person name="Makepeace B.L."/>
        </authorList>
    </citation>
    <scope>NUCLEOTIDE SEQUENCE [LARGE SCALE GENOMIC DNA]</scope>
    <source>
        <strain evidence="2">UoL-WK</strain>
    </source>
</reference>
<comment type="caution">
    <text evidence="2">The sequence shown here is derived from an EMBL/GenBank/DDBJ whole genome shotgun (WGS) entry which is preliminary data.</text>
</comment>
<dbReference type="PANTHER" id="PTHR31859">
    <property type="entry name" value="TETRATRICOPEPTIDE REPEAT PROTEIN 39 FAMILY MEMBER"/>
    <property type="match status" value="1"/>
</dbReference>
<name>A0A3S3R235_9ACAR</name>
<evidence type="ECO:0000313" key="1">
    <source>
        <dbReference type="EMBL" id="RWS17300.1"/>
    </source>
</evidence>
<reference evidence="2" key="2">
    <citation type="submission" date="2018-11" db="EMBL/GenBank/DDBJ databases">
        <title>Trombidioid mite genomics.</title>
        <authorList>
            <person name="Dong X."/>
        </authorList>
    </citation>
    <scope>NUCLEOTIDE SEQUENCE</scope>
    <source>
        <strain evidence="2">UoL-WK</strain>
    </source>
</reference>
<dbReference type="Proteomes" id="UP000285301">
    <property type="component" value="Unassembled WGS sequence"/>
</dbReference>
<dbReference type="PANTHER" id="PTHR31859:SF1">
    <property type="entry name" value="TETRATRICOPEPTIDE REPEAT PROTEIN 39C"/>
    <property type="match status" value="1"/>
</dbReference>
<dbReference type="OrthoDB" id="6421628at2759"/>
<dbReference type="Gene3D" id="1.25.40.10">
    <property type="entry name" value="Tetratricopeptide repeat domain"/>
    <property type="match status" value="2"/>
</dbReference>
<keyword evidence="3" id="KW-1185">Reference proteome</keyword>
<dbReference type="EMBL" id="NCKU01000097">
    <property type="protein sequence ID" value="RWS17300.1"/>
    <property type="molecule type" value="Genomic_DNA"/>
</dbReference>
<evidence type="ECO:0000313" key="3">
    <source>
        <dbReference type="Proteomes" id="UP000285301"/>
    </source>
</evidence>
<sequence length="449" mass="52531">MDRTSIGDSQKKEIHFDSDIAEFEQNLREANQIFDLFYMNKFEEAYARCDEKLSRCLPHSHMKTFISFFYAVLTLEKIVSLLPKKIHKLLSIAGFSGDKDVALAMIKRATELRKGIRCRVSVMAIQGFCLYFEQLMGLCEIDEEWIENLVEEYRRKFPKAAFVLFFSAKFHLMNGEPDEAAKEFIECIKIQDSWKQIHRICSWDLVWSYALKNDWDGASKYAKILREESPYSPATNEYQLAVFKMMQMKREDKSDKNAEVAEMMKNVVSLKKRYAGRTLPQEKFVCTRATQYENEGRIPIVALLELYYIWNVLSMTSNKQNLIDPLLNRVNETLTKLGAQIRESKFDDLLVLWLMKGVLLRNRNDNEEALKCFHKIIDSENKVIRDTYIVPHAALELGITYMKLERIEEARKWLTKTKSGYEKFLNESVVSLRVAAALRRLKQIECCNN</sequence>
<dbReference type="SUPFAM" id="SSF48452">
    <property type="entry name" value="TPR-like"/>
    <property type="match status" value="1"/>
</dbReference>
<gene>
    <name evidence="2" type="ORF">B4U79_00268</name>
    <name evidence="1" type="ORF">B4U79_02339</name>
</gene>
<dbReference type="AlphaFoldDB" id="A0A3S3R235"/>
<evidence type="ECO:0000313" key="2">
    <source>
        <dbReference type="EMBL" id="RWS17303.1"/>
    </source>
</evidence>
<accession>A0A3S3R235</accession>
<dbReference type="InterPro" id="IPR011990">
    <property type="entry name" value="TPR-like_helical_dom_sf"/>
</dbReference>
<organism evidence="2 3">
    <name type="scientific">Dinothrombium tinctorium</name>
    <dbReference type="NCBI Taxonomy" id="1965070"/>
    <lineage>
        <taxon>Eukaryota</taxon>
        <taxon>Metazoa</taxon>
        <taxon>Ecdysozoa</taxon>
        <taxon>Arthropoda</taxon>
        <taxon>Chelicerata</taxon>
        <taxon>Arachnida</taxon>
        <taxon>Acari</taxon>
        <taxon>Acariformes</taxon>
        <taxon>Trombidiformes</taxon>
        <taxon>Prostigmata</taxon>
        <taxon>Anystina</taxon>
        <taxon>Parasitengona</taxon>
        <taxon>Trombidioidea</taxon>
        <taxon>Trombidiidae</taxon>
        <taxon>Dinothrombium</taxon>
    </lineage>
</organism>
<dbReference type="EMBL" id="NCKU01000096">
    <property type="protein sequence ID" value="RWS17303.1"/>
    <property type="molecule type" value="Genomic_DNA"/>
</dbReference>
<dbReference type="InterPro" id="IPR019412">
    <property type="entry name" value="IML2/TPR_39"/>
</dbReference>